<sequence length="259" mass="28464">MSGSAIKSEKAAESVARHIETLILEGALRPGEQLLPERELAKRLDVSRPTLRDGLKALQEKGLLQAADGRGLRVSHLGAAAISDPLLTLLSERAELADDYLEFRDIVECQAAALAAKRANDIDLRRIHACLERIDRAHAAADPGQEAEADTELHLLIYEASHNLVLLQVMRALSGNLRRDVIHNRGQLFTLPGTREQLREQHRAIAQAIIARDSGAAHEAAHGHLAYIRRRLREIRESEAKLDVSRRRDAGGGLAARSS</sequence>
<keyword evidence="9" id="KW-1185">Reference proteome</keyword>
<dbReference type="Pfam" id="PF00392">
    <property type="entry name" value="GntR"/>
    <property type="match status" value="1"/>
</dbReference>
<evidence type="ECO:0000256" key="2">
    <source>
        <dbReference type="ARBA" id="ARBA00023015"/>
    </source>
</evidence>
<dbReference type="RefSeq" id="WP_122112600.1">
    <property type="nucleotide sequence ID" value="NZ_QOKZ01000004.1"/>
</dbReference>
<dbReference type="AlphaFoldDB" id="A0A3M0MC87"/>
<dbReference type="Pfam" id="PF07729">
    <property type="entry name" value="FCD"/>
    <property type="match status" value="1"/>
</dbReference>
<evidence type="ECO:0000256" key="3">
    <source>
        <dbReference type="ARBA" id="ARBA00023125"/>
    </source>
</evidence>
<dbReference type="Proteomes" id="UP000273516">
    <property type="component" value="Unassembled WGS sequence"/>
</dbReference>
<dbReference type="GO" id="GO:0003700">
    <property type="term" value="F:DNA-binding transcription factor activity"/>
    <property type="evidence" value="ECO:0007669"/>
    <property type="project" value="InterPro"/>
</dbReference>
<dbReference type="Gene3D" id="1.20.120.530">
    <property type="entry name" value="GntR ligand-binding domain-like"/>
    <property type="match status" value="1"/>
</dbReference>
<name>A0A3M0MC87_9RHOB</name>
<dbReference type="OrthoDB" id="5450856at2"/>
<protein>
    <recommendedName>
        <fullName evidence="6">Pyruvate dehydrogenase complex repressor</fullName>
    </recommendedName>
</protein>
<dbReference type="EMBL" id="QOKZ01000004">
    <property type="protein sequence ID" value="RMC34823.1"/>
    <property type="molecule type" value="Genomic_DNA"/>
</dbReference>
<keyword evidence="1" id="KW-0678">Repressor</keyword>
<dbReference type="PROSITE" id="PS50949">
    <property type="entry name" value="HTH_GNTR"/>
    <property type="match status" value="1"/>
</dbReference>
<reference evidence="8 9" key="1">
    <citation type="submission" date="2018-07" db="EMBL/GenBank/DDBJ databases">
        <authorList>
            <person name="Zhang Y."/>
            <person name="Wang L."/>
            <person name="Ma S."/>
        </authorList>
    </citation>
    <scope>NUCLEOTIDE SEQUENCE [LARGE SCALE GENOMIC DNA]</scope>
    <source>
        <strain evidence="8 9">4-2</strain>
    </source>
</reference>
<dbReference type="PANTHER" id="PTHR43537">
    <property type="entry name" value="TRANSCRIPTIONAL REGULATOR, GNTR FAMILY"/>
    <property type="match status" value="1"/>
</dbReference>
<comment type="caution">
    <text evidence="8">The sequence shown here is derived from an EMBL/GenBank/DDBJ whole genome shotgun (WGS) entry which is preliminary data.</text>
</comment>
<dbReference type="GO" id="GO:0003677">
    <property type="term" value="F:DNA binding"/>
    <property type="evidence" value="ECO:0007669"/>
    <property type="project" value="UniProtKB-KW"/>
</dbReference>
<evidence type="ECO:0000313" key="9">
    <source>
        <dbReference type="Proteomes" id="UP000273516"/>
    </source>
</evidence>
<dbReference type="CDD" id="cd07377">
    <property type="entry name" value="WHTH_GntR"/>
    <property type="match status" value="1"/>
</dbReference>
<keyword evidence="3" id="KW-0238">DNA-binding</keyword>
<evidence type="ECO:0000259" key="7">
    <source>
        <dbReference type="PROSITE" id="PS50949"/>
    </source>
</evidence>
<evidence type="ECO:0000256" key="4">
    <source>
        <dbReference type="ARBA" id="ARBA00023163"/>
    </source>
</evidence>
<dbReference type="PRINTS" id="PR00035">
    <property type="entry name" value="HTHGNTR"/>
</dbReference>
<gene>
    <name evidence="8" type="ORF">C9E81_12055</name>
</gene>
<dbReference type="InterPro" id="IPR036390">
    <property type="entry name" value="WH_DNA-bd_sf"/>
</dbReference>
<evidence type="ECO:0000256" key="6">
    <source>
        <dbReference type="ARBA" id="ARBA00039592"/>
    </source>
</evidence>
<keyword evidence="2" id="KW-0805">Transcription regulation</keyword>
<feature type="domain" description="HTH gntR-type" evidence="7">
    <location>
        <begin position="9"/>
        <end position="77"/>
    </location>
</feature>
<dbReference type="InterPro" id="IPR036388">
    <property type="entry name" value="WH-like_DNA-bd_sf"/>
</dbReference>
<keyword evidence="4" id="KW-0804">Transcription</keyword>
<dbReference type="SMART" id="SM00895">
    <property type="entry name" value="FCD"/>
    <property type="match status" value="1"/>
</dbReference>
<comment type="function">
    <text evidence="5">Transcriptional repressor for the pyruvate dehydrogenase complex genes aceEF and lpd.</text>
</comment>
<accession>A0A3M0MC87</accession>
<dbReference type="Gene3D" id="1.10.10.10">
    <property type="entry name" value="Winged helix-like DNA-binding domain superfamily/Winged helix DNA-binding domain"/>
    <property type="match status" value="1"/>
</dbReference>
<dbReference type="SUPFAM" id="SSF48008">
    <property type="entry name" value="GntR ligand-binding domain-like"/>
    <property type="match status" value="1"/>
</dbReference>
<evidence type="ECO:0000256" key="5">
    <source>
        <dbReference type="ARBA" id="ARBA00037357"/>
    </source>
</evidence>
<dbReference type="SUPFAM" id="SSF46785">
    <property type="entry name" value="Winged helix' DNA-binding domain"/>
    <property type="match status" value="1"/>
</dbReference>
<dbReference type="PANTHER" id="PTHR43537:SF34">
    <property type="entry name" value="PYRUVATE DEHYDROGENASE COMPLEX REPRESSOR"/>
    <property type="match status" value="1"/>
</dbReference>
<organism evidence="8 9">
    <name type="scientific">Paracoccus alkanivorans</name>
    <dbReference type="NCBI Taxonomy" id="2116655"/>
    <lineage>
        <taxon>Bacteria</taxon>
        <taxon>Pseudomonadati</taxon>
        <taxon>Pseudomonadota</taxon>
        <taxon>Alphaproteobacteria</taxon>
        <taxon>Rhodobacterales</taxon>
        <taxon>Paracoccaceae</taxon>
        <taxon>Paracoccus</taxon>
    </lineage>
</organism>
<dbReference type="SMART" id="SM00345">
    <property type="entry name" value="HTH_GNTR"/>
    <property type="match status" value="1"/>
</dbReference>
<evidence type="ECO:0000256" key="1">
    <source>
        <dbReference type="ARBA" id="ARBA00022491"/>
    </source>
</evidence>
<dbReference type="InterPro" id="IPR008920">
    <property type="entry name" value="TF_FadR/GntR_C"/>
</dbReference>
<proteinExistence type="predicted"/>
<dbReference type="InterPro" id="IPR011711">
    <property type="entry name" value="GntR_C"/>
</dbReference>
<evidence type="ECO:0000313" key="8">
    <source>
        <dbReference type="EMBL" id="RMC34823.1"/>
    </source>
</evidence>
<dbReference type="InterPro" id="IPR000524">
    <property type="entry name" value="Tscrpt_reg_HTH_GntR"/>
</dbReference>